<dbReference type="RefSeq" id="WP_085010451.1">
    <property type="nucleotide sequence ID" value="NZ_NAAD01000010.1"/>
</dbReference>
<evidence type="ECO:0000313" key="10">
    <source>
        <dbReference type="EMBL" id="ORJ59802.1"/>
    </source>
</evidence>
<keyword evidence="6 7" id="KW-0472">Membrane</keyword>
<dbReference type="STRING" id="1969733.B5V00_09000"/>
<feature type="transmembrane region" description="Helical" evidence="7">
    <location>
        <begin position="319"/>
        <end position="341"/>
    </location>
</feature>
<comment type="caution">
    <text evidence="10">The sequence shown here is derived from an EMBL/GenBank/DDBJ whole genome shotgun (WGS) entry which is preliminary data.</text>
</comment>
<evidence type="ECO:0000256" key="4">
    <source>
        <dbReference type="ARBA" id="ARBA00022692"/>
    </source>
</evidence>
<dbReference type="AlphaFoldDB" id="A0A1X0Y422"/>
<reference evidence="10 11" key="1">
    <citation type="submission" date="2017-03" db="EMBL/GenBank/DDBJ databases">
        <title>Genome sequence of Geothermobacter sp. EPR-M, Deep-Sea Iron Reducer.</title>
        <authorList>
            <person name="Tully B."/>
            <person name="Savalia P."/>
            <person name="Abuyen K."/>
            <person name="Baughan C."/>
            <person name="Romero E."/>
            <person name="Ronkowski C."/>
            <person name="Torres B."/>
            <person name="Tremblay J."/>
            <person name="Trujillo A."/>
            <person name="Tyler M."/>
            <person name="Perez-Rodriguez I."/>
            <person name="Amend J."/>
        </authorList>
    </citation>
    <scope>NUCLEOTIDE SEQUENCE [LARGE SCALE GENOMIC DNA]</scope>
    <source>
        <strain evidence="10 11">EPR-M</strain>
    </source>
</reference>
<dbReference type="InterPro" id="IPR051447">
    <property type="entry name" value="Lipoprotein-release_system"/>
</dbReference>
<organism evidence="10 11">
    <name type="scientific">Geothermobacter hydrogeniphilus</name>
    <dbReference type="NCBI Taxonomy" id="1969733"/>
    <lineage>
        <taxon>Bacteria</taxon>
        <taxon>Pseudomonadati</taxon>
        <taxon>Thermodesulfobacteriota</taxon>
        <taxon>Desulfuromonadia</taxon>
        <taxon>Desulfuromonadales</taxon>
        <taxon>Geothermobacteraceae</taxon>
        <taxon>Geothermobacter</taxon>
    </lineage>
</organism>
<dbReference type="Proteomes" id="UP000193136">
    <property type="component" value="Unassembled WGS sequence"/>
</dbReference>
<name>A0A1X0Y422_9BACT</name>
<sequence>MNGPLFWRLAARNVRRNLRRSLLTVAAIAFGLFCLILFQSLKAGLHHEMVASTVQLDTGSFQIHAAGYRPNRMTLSPLPALPELLRKLDRLGLVYAPRLKAPALVIGPGGSASVLLSGVDPEREARLTIIASRLQSGSYLGGRDELLIGAELATALGVGVGDELKLMVRSLLGSPAAKRFKVGGIFRTDLAGFNRGQLFLTLSATRALLRADGLVSEIAVWVPSGEEQQQIARLAAVLDSDRYRVDSWDRIAPDVSQLIELNDGTMRLLVLIVFFIVALGITNTMTMTVFERYREFGILAALGMRPAGIVRLVVAESLLLGLCGALVGGLAGWAGASWFAVHGLDLTALTSSNRYFATSHVLHALLRPGDFWLANLVTLLTGLLAGLYPAWKASRLHPVEALRQN</sequence>
<evidence type="ECO:0000259" key="8">
    <source>
        <dbReference type="Pfam" id="PF02687"/>
    </source>
</evidence>
<comment type="subcellular location">
    <subcellularLocation>
        <location evidence="1">Cell membrane</location>
        <topology evidence="1">Multi-pass membrane protein</topology>
    </subcellularLocation>
</comment>
<feature type="domain" description="MacB-like periplasmic core" evidence="9">
    <location>
        <begin position="21"/>
        <end position="232"/>
    </location>
</feature>
<gene>
    <name evidence="10" type="ORF">B5V00_09000</name>
</gene>
<dbReference type="EMBL" id="NAAD01000010">
    <property type="protein sequence ID" value="ORJ59802.1"/>
    <property type="molecule type" value="Genomic_DNA"/>
</dbReference>
<keyword evidence="5 7" id="KW-1133">Transmembrane helix</keyword>
<dbReference type="GO" id="GO:0098797">
    <property type="term" value="C:plasma membrane protein complex"/>
    <property type="evidence" value="ECO:0007669"/>
    <property type="project" value="TreeGrafter"/>
</dbReference>
<dbReference type="OrthoDB" id="9809768at2"/>
<dbReference type="InterPro" id="IPR025857">
    <property type="entry name" value="MacB_PCD"/>
</dbReference>
<keyword evidence="3" id="KW-1003">Cell membrane</keyword>
<evidence type="ECO:0000256" key="6">
    <source>
        <dbReference type="ARBA" id="ARBA00023136"/>
    </source>
</evidence>
<feature type="transmembrane region" description="Helical" evidence="7">
    <location>
        <begin position="20"/>
        <end position="38"/>
    </location>
</feature>
<evidence type="ECO:0008006" key="12">
    <source>
        <dbReference type="Google" id="ProtNLM"/>
    </source>
</evidence>
<evidence type="ECO:0000256" key="2">
    <source>
        <dbReference type="ARBA" id="ARBA00005236"/>
    </source>
</evidence>
<dbReference type="Pfam" id="PF12704">
    <property type="entry name" value="MacB_PCD"/>
    <property type="match status" value="1"/>
</dbReference>
<protein>
    <recommendedName>
        <fullName evidence="12">ABC transporter permease</fullName>
    </recommendedName>
</protein>
<dbReference type="InterPro" id="IPR003838">
    <property type="entry name" value="ABC3_permease_C"/>
</dbReference>
<evidence type="ECO:0000313" key="11">
    <source>
        <dbReference type="Proteomes" id="UP000193136"/>
    </source>
</evidence>
<feature type="transmembrane region" description="Helical" evidence="7">
    <location>
        <begin position="371"/>
        <end position="391"/>
    </location>
</feature>
<dbReference type="PANTHER" id="PTHR30489:SF0">
    <property type="entry name" value="LIPOPROTEIN-RELEASING SYSTEM TRANSMEMBRANE PROTEIN LOLE"/>
    <property type="match status" value="1"/>
</dbReference>
<feature type="transmembrane region" description="Helical" evidence="7">
    <location>
        <begin position="268"/>
        <end position="290"/>
    </location>
</feature>
<dbReference type="GO" id="GO:0044874">
    <property type="term" value="P:lipoprotein localization to outer membrane"/>
    <property type="evidence" value="ECO:0007669"/>
    <property type="project" value="TreeGrafter"/>
</dbReference>
<comment type="similarity">
    <text evidence="2">Belongs to the ABC-4 integral membrane protein family. LolC/E subfamily.</text>
</comment>
<keyword evidence="11" id="KW-1185">Reference proteome</keyword>
<dbReference type="Pfam" id="PF02687">
    <property type="entry name" value="FtsX"/>
    <property type="match status" value="1"/>
</dbReference>
<accession>A0A1X0Y422</accession>
<keyword evidence="4 7" id="KW-0812">Transmembrane</keyword>
<evidence type="ECO:0000259" key="9">
    <source>
        <dbReference type="Pfam" id="PF12704"/>
    </source>
</evidence>
<evidence type="ECO:0000256" key="5">
    <source>
        <dbReference type="ARBA" id="ARBA00022989"/>
    </source>
</evidence>
<evidence type="ECO:0000256" key="7">
    <source>
        <dbReference type="SAM" id="Phobius"/>
    </source>
</evidence>
<feature type="domain" description="ABC3 transporter permease C-terminal" evidence="8">
    <location>
        <begin position="268"/>
        <end position="398"/>
    </location>
</feature>
<evidence type="ECO:0000256" key="3">
    <source>
        <dbReference type="ARBA" id="ARBA00022475"/>
    </source>
</evidence>
<proteinExistence type="inferred from homology"/>
<dbReference type="PANTHER" id="PTHR30489">
    <property type="entry name" value="LIPOPROTEIN-RELEASING SYSTEM TRANSMEMBRANE PROTEIN LOLE"/>
    <property type="match status" value="1"/>
</dbReference>
<evidence type="ECO:0000256" key="1">
    <source>
        <dbReference type="ARBA" id="ARBA00004651"/>
    </source>
</evidence>